<evidence type="ECO:0000256" key="2">
    <source>
        <dbReference type="ARBA" id="ARBA00022771"/>
    </source>
</evidence>
<feature type="domain" description="C3H1-type" evidence="7">
    <location>
        <begin position="16"/>
        <end position="44"/>
    </location>
</feature>
<proteinExistence type="predicted"/>
<feature type="compositionally biased region" description="Polar residues" evidence="6">
    <location>
        <begin position="562"/>
        <end position="574"/>
    </location>
</feature>
<dbReference type="EMBL" id="CAICTM010000150">
    <property type="protein sequence ID" value="CAB9502964.1"/>
    <property type="molecule type" value="Genomic_DNA"/>
</dbReference>
<dbReference type="PANTHER" id="PTHR12506:SF50">
    <property type="entry name" value="ZINC FINGER CCCH DOMAIN-CONTAINING PROTEIN 26"/>
    <property type="match status" value="1"/>
</dbReference>
<evidence type="ECO:0000313" key="8">
    <source>
        <dbReference type="EMBL" id="CAB9502964.1"/>
    </source>
</evidence>
<feature type="region of interest" description="Disordered" evidence="6">
    <location>
        <begin position="374"/>
        <end position="451"/>
    </location>
</feature>
<keyword evidence="4" id="KW-0238">DNA-binding</keyword>
<feature type="compositionally biased region" description="Basic and acidic residues" evidence="6">
    <location>
        <begin position="391"/>
        <end position="402"/>
    </location>
</feature>
<dbReference type="PROSITE" id="PS50103">
    <property type="entry name" value="ZF_C3H1"/>
    <property type="match status" value="3"/>
</dbReference>
<sequence length="605" mass="65300">MSVPSPYNPRGAMVSTDPREDCRDYLRTGRCKYGASCKYNHPSNVQSGGGMKAPVDPSEPMFPVRPNEPVCQYYMKHGTCKFGQACKFHHPPHSSVTAALVGGGAVVVNMGRKNDVPHMVMNPIGDAGGSNGTTMMLQFLPQRPDEQDCIFFLKNGRCKYGATCRYHHPISFNQRRDDGRRQRVQVQQVPEGFLPHAANVQFISQAGASLVNYQQGPSSSSNPSHMVVTDGPVAYMTVDGSQGKGSYQAVPVVTNNDGYCAPVGAPISHNQDHTSSTSSIASSYDTANSNLDHLVAHNDAQSSGLWNRQKNNGSHASLNAYDTGNSRQQLGGRLAMPQSTSDGNIARRHRAASHGSASDSGVFVDSATASNLARTTSAGAKPTGNSASGWHTERSPSFENVRRGVSNQYMPRGDLPPGSQEASMRRPGPSQPPGGHGRRPPGGGRRRSSEAVDAGLSMMTSALLTMLDTPEEAAEGYEYYEDIDEQGGPPMGESRMPMMANHGQHMPAPRPHEGSRMHDNRTYRMPEADRRYDGDMFGGMMVNSPGSDSQYHDHRNIHPGDGSSNWLPSWQGTKSLEGDAQSMSVIQPRHAPNSPHSTNVGLFLP</sequence>
<evidence type="ECO:0000256" key="3">
    <source>
        <dbReference type="ARBA" id="ARBA00022833"/>
    </source>
</evidence>
<dbReference type="PANTHER" id="PTHR12506">
    <property type="entry name" value="PROTEIN PHOSPHATASE RELATED"/>
    <property type="match status" value="1"/>
</dbReference>
<dbReference type="InterPro" id="IPR050974">
    <property type="entry name" value="Plant_ZF_CCCH"/>
</dbReference>
<feature type="zinc finger region" description="C3H1-type" evidence="5">
    <location>
        <begin position="65"/>
        <end position="93"/>
    </location>
</feature>
<feature type="zinc finger region" description="C3H1-type" evidence="5">
    <location>
        <begin position="16"/>
        <end position="44"/>
    </location>
</feature>
<dbReference type="Proteomes" id="UP001153069">
    <property type="component" value="Unassembled WGS sequence"/>
</dbReference>
<gene>
    <name evidence="8" type="ORF">SEMRO_151_G069330.1</name>
</gene>
<accession>A0A9N8DLK8</accession>
<dbReference type="Pfam" id="PF00642">
    <property type="entry name" value="zf-CCCH"/>
    <property type="match status" value="3"/>
</dbReference>
<dbReference type="InterPro" id="IPR000571">
    <property type="entry name" value="Znf_CCCH"/>
</dbReference>
<dbReference type="SMART" id="SM00356">
    <property type="entry name" value="ZnF_C3H1"/>
    <property type="match status" value="3"/>
</dbReference>
<feature type="compositionally biased region" description="Polar residues" evidence="6">
    <location>
        <begin position="304"/>
        <end position="329"/>
    </location>
</feature>
<keyword evidence="1 5" id="KW-0479">Metal-binding</keyword>
<evidence type="ECO:0000259" key="7">
    <source>
        <dbReference type="PROSITE" id="PS50103"/>
    </source>
</evidence>
<evidence type="ECO:0000256" key="4">
    <source>
        <dbReference type="ARBA" id="ARBA00023125"/>
    </source>
</evidence>
<keyword evidence="9" id="KW-1185">Reference proteome</keyword>
<evidence type="ECO:0000313" key="9">
    <source>
        <dbReference type="Proteomes" id="UP001153069"/>
    </source>
</evidence>
<feature type="domain" description="C3H1-type" evidence="7">
    <location>
        <begin position="65"/>
        <end position="93"/>
    </location>
</feature>
<dbReference type="SUPFAM" id="SSF90229">
    <property type="entry name" value="CCCH zinc finger"/>
    <property type="match status" value="3"/>
</dbReference>
<feature type="zinc finger region" description="C3H1-type" evidence="5">
    <location>
        <begin position="143"/>
        <end position="171"/>
    </location>
</feature>
<evidence type="ECO:0000256" key="6">
    <source>
        <dbReference type="SAM" id="MobiDB-lite"/>
    </source>
</evidence>
<feature type="region of interest" description="Disordered" evidence="6">
    <location>
        <begin position="304"/>
        <end position="362"/>
    </location>
</feature>
<dbReference type="Gene3D" id="2.30.30.1190">
    <property type="match status" value="1"/>
</dbReference>
<feature type="compositionally biased region" description="Polar residues" evidence="6">
    <location>
        <begin position="374"/>
        <end position="389"/>
    </location>
</feature>
<organism evidence="8 9">
    <name type="scientific">Seminavis robusta</name>
    <dbReference type="NCBI Taxonomy" id="568900"/>
    <lineage>
        <taxon>Eukaryota</taxon>
        <taxon>Sar</taxon>
        <taxon>Stramenopiles</taxon>
        <taxon>Ochrophyta</taxon>
        <taxon>Bacillariophyta</taxon>
        <taxon>Bacillariophyceae</taxon>
        <taxon>Bacillariophycidae</taxon>
        <taxon>Naviculales</taxon>
        <taxon>Naviculaceae</taxon>
        <taxon>Seminavis</taxon>
    </lineage>
</organism>
<dbReference type="InterPro" id="IPR036855">
    <property type="entry name" value="Znf_CCCH_sf"/>
</dbReference>
<protein>
    <submittedName>
        <fullName evidence="8">Zinc finger CCCH domain-containing protein</fullName>
    </submittedName>
</protein>
<feature type="domain" description="C3H1-type" evidence="7">
    <location>
        <begin position="143"/>
        <end position="171"/>
    </location>
</feature>
<dbReference type="AlphaFoldDB" id="A0A9N8DLK8"/>
<feature type="compositionally biased region" description="Polar residues" evidence="6">
    <location>
        <begin position="594"/>
        <end position="605"/>
    </location>
</feature>
<name>A0A9N8DLK8_9STRA</name>
<evidence type="ECO:0000256" key="1">
    <source>
        <dbReference type="ARBA" id="ARBA00022723"/>
    </source>
</evidence>
<dbReference type="Gene3D" id="4.10.1000.10">
    <property type="entry name" value="Zinc finger, CCCH-type"/>
    <property type="match status" value="1"/>
</dbReference>
<dbReference type="OrthoDB" id="411372at2759"/>
<dbReference type="GO" id="GO:0003729">
    <property type="term" value="F:mRNA binding"/>
    <property type="evidence" value="ECO:0007669"/>
    <property type="project" value="UniProtKB-ARBA"/>
</dbReference>
<dbReference type="GO" id="GO:0008270">
    <property type="term" value="F:zinc ion binding"/>
    <property type="evidence" value="ECO:0007669"/>
    <property type="project" value="UniProtKB-KW"/>
</dbReference>
<dbReference type="GO" id="GO:0003677">
    <property type="term" value="F:DNA binding"/>
    <property type="evidence" value="ECO:0007669"/>
    <property type="project" value="UniProtKB-KW"/>
</dbReference>
<reference evidence="8" key="1">
    <citation type="submission" date="2020-06" db="EMBL/GenBank/DDBJ databases">
        <authorList>
            <consortium name="Plant Systems Biology data submission"/>
        </authorList>
    </citation>
    <scope>NUCLEOTIDE SEQUENCE</scope>
    <source>
        <strain evidence="8">D6</strain>
    </source>
</reference>
<keyword evidence="3 5" id="KW-0862">Zinc</keyword>
<comment type="caution">
    <text evidence="8">The sequence shown here is derived from an EMBL/GenBank/DDBJ whole genome shotgun (WGS) entry which is preliminary data.</text>
</comment>
<keyword evidence="2 5" id="KW-0863">Zinc-finger</keyword>
<evidence type="ECO:0000256" key="5">
    <source>
        <dbReference type="PROSITE-ProRule" id="PRU00723"/>
    </source>
</evidence>
<feature type="region of interest" description="Disordered" evidence="6">
    <location>
        <begin position="544"/>
        <end position="605"/>
    </location>
</feature>